<dbReference type="EMBL" id="LAZR01005394">
    <property type="protein sequence ID" value="KKN00290.1"/>
    <property type="molecule type" value="Genomic_DNA"/>
</dbReference>
<dbReference type="PANTHER" id="PTHR38342:SF2">
    <property type="entry name" value="INNER MEMBRANE OR EXPORTED"/>
    <property type="match status" value="1"/>
</dbReference>
<gene>
    <name evidence="2" type="ORF">LCGC14_1139340</name>
</gene>
<dbReference type="Pfam" id="PF03625">
    <property type="entry name" value="DUF302"/>
    <property type="match status" value="2"/>
</dbReference>
<dbReference type="CDD" id="cd14797">
    <property type="entry name" value="DUF302"/>
    <property type="match status" value="2"/>
</dbReference>
<sequence length="320" mass="34524">MKMKFLFLLVTTCFISCGDDTNLSADDTDSMNQPDVVEELTSNPPSVLGMDYTKSKSSVNDTYAALKSALEANPNIGIVAEMDHQENAASVDLNLNPTKIIFFGNPNLGTPLMQKNQLAGLDLPQKIVVYQNDVEEVYVAFNNTTYLSTRHGLDSIGTLPMIQGALTNLSTGASQDTIVAAVNSIANLEEGIIVKTINGSCDEAYSRLRAAIANNPALKIIAELDHQVNAASVDLKLNPTRIIIFGNPNLGTPLMQNTQTTALDLPQKMLVWTDDDGIAHVAYNDPTFLAKRHGITENEEVLTTIANALDKLSDVAVGEE</sequence>
<evidence type="ECO:0000259" key="1">
    <source>
        <dbReference type="Pfam" id="PF03625"/>
    </source>
</evidence>
<protein>
    <recommendedName>
        <fullName evidence="1">DUF302 domain-containing protein</fullName>
    </recommendedName>
</protein>
<feature type="domain" description="DUF302" evidence="1">
    <location>
        <begin position="224"/>
        <end position="286"/>
    </location>
</feature>
<accession>A0A0F9LYT7</accession>
<proteinExistence type="predicted"/>
<organism evidence="2">
    <name type="scientific">marine sediment metagenome</name>
    <dbReference type="NCBI Taxonomy" id="412755"/>
    <lineage>
        <taxon>unclassified sequences</taxon>
        <taxon>metagenomes</taxon>
        <taxon>ecological metagenomes</taxon>
    </lineage>
</organism>
<dbReference type="InterPro" id="IPR035923">
    <property type="entry name" value="TT1751-like_sf"/>
</dbReference>
<name>A0A0F9LYT7_9ZZZZ</name>
<feature type="domain" description="DUF302" evidence="1">
    <location>
        <begin position="82"/>
        <end position="143"/>
    </location>
</feature>
<comment type="caution">
    <text evidence="2">The sequence shown here is derived from an EMBL/GenBank/DDBJ whole genome shotgun (WGS) entry which is preliminary data.</text>
</comment>
<reference evidence="2" key="1">
    <citation type="journal article" date="2015" name="Nature">
        <title>Complex archaea that bridge the gap between prokaryotes and eukaryotes.</title>
        <authorList>
            <person name="Spang A."/>
            <person name="Saw J.H."/>
            <person name="Jorgensen S.L."/>
            <person name="Zaremba-Niedzwiedzka K."/>
            <person name="Martijn J."/>
            <person name="Lind A.E."/>
            <person name="van Eijk R."/>
            <person name="Schleper C."/>
            <person name="Guy L."/>
            <person name="Ettema T.J."/>
        </authorList>
    </citation>
    <scope>NUCLEOTIDE SEQUENCE</scope>
</reference>
<dbReference type="PANTHER" id="PTHR38342">
    <property type="entry name" value="SLR5037 PROTEIN"/>
    <property type="match status" value="1"/>
</dbReference>
<dbReference type="InterPro" id="IPR005180">
    <property type="entry name" value="DUF302"/>
</dbReference>
<dbReference type="Gene3D" id="3.30.310.70">
    <property type="entry name" value="TT1751-like domain"/>
    <property type="match status" value="2"/>
</dbReference>
<evidence type="ECO:0000313" key="2">
    <source>
        <dbReference type="EMBL" id="KKN00290.1"/>
    </source>
</evidence>
<dbReference type="AlphaFoldDB" id="A0A0F9LYT7"/>
<dbReference type="SUPFAM" id="SSF103247">
    <property type="entry name" value="TT1751-like"/>
    <property type="match status" value="2"/>
</dbReference>